<dbReference type="AlphaFoldDB" id="A0A4E9EDT4"/>
<dbReference type="InterPro" id="IPR020846">
    <property type="entry name" value="MFS_dom"/>
</dbReference>
<dbReference type="PANTHER" id="PTHR48022">
    <property type="entry name" value="PLASTIDIC GLUCOSE TRANSPORTER 4"/>
    <property type="match status" value="1"/>
</dbReference>
<dbReference type="InterPro" id="IPR005828">
    <property type="entry name" value="MFS_sugar_transport-like"/>
</dbReference>
<dbReference type="Pfam" id="PF04082">
    <property type="entry name" value="Fungal_trans"/>
    <property type="match status" value="1"/>
</dbReference>
<evidence type="ECO:0000256" key="3">
    <source>
        <dbReference type="ARBA" id="ARBA00022692"/>
    </source>
</evidence>
<evidence type="ECO:0000256" key="1">
    <source>
        <dbReference type="ARBA" id="ARBA00004141"/>
    </source>
</evidence>
<feature type="transmembrane region" description="Helical" evidence="9">
    <location>
        <begin position="410"/>
        <end position="432"/>
    </location>
</feature>
<evidence type="ECO:0000256" key="4">
    <source>
        <dbReference type="ARBA" id="ARBA00022723"/>
    </source>
</evidence>
<dbReference type="PROSITE" id="PS50850">
    <property type="entry name" value="MFS"/>
    <property type="match status" value="1"/>
</dbReference>
<feature type="transmembrane region" description="Helical" evidence="9">
    <location>
        <begin position="158"/>
        <end position="181"/>
    </location>
</feature>
<dbReference type="InterPro" id="IPR036259">
    <property type="entry name" value="MFS_trans_sf"/>
</dbReference>
<evidence type="ECO:0000256" key="8">
    <source>
        <dbReference type="SAM" id="MobiDB-lite"/>
    </source>
</evidence>
<protein>
    <recommendedName>
        <fullName evidence="13">Major facilitator superfamily (MFS) profile domain-containing protein</fullName>
    </recommendedName>
</protein>
<dbReference type="InterPro" id="IPR036864">
    <property type="entry name" value="Zn2-C6_fun-type_DNA-bd_sf"/>
</dbReference>
<dbReference type="Gene3D" id="1.20.1250.20">
    <property type="entry name" value="MFS general substrate transporter like domains"/>
    <property type="match status" value="1"/>
</dbReference>
<feature type="transmembrane region" description="Helical" evidence="9">
    <location>
        <begin position="134"/>
        <end position="152"/>
    </location>
</feature>
<gene>
    <name evidence="12" type="ORF">FUG_LOCUS402572</name>
</gene>
<feature type="domain" description="Zn(2)-C6 fungal-type" evidence="10">
    <location>
        <begin position="538"/>
        <end position="567"/>
    </location>
</feature>
<dbReference type="PROSITE" id="PS00216">
    <property type="entry name" value="SUGAR_TRANSPORT_1"/>
    <property type="match status" value="1"/>
</dbReference>
<dbReference type="PANTHER" id="PTHR48022:SF15">
    <property type="entry name" value="ALPHA-GLUCOSIDE TRANSPORTER, PUTATIVE (AFU_ORTHOLOGUE AFUA_5G00500)-RELATED"/>
    <property type="match status" value="1"/>
</dbReference>
<dbReference type="GO" id="GO:0008270">
    <property type="term" value="F:zinc ion binding"/>
    <property type="evidence" value="ECO:0007669"/>
    <property type="project" value="InterPro"/>
</dbReference>
<dbReference type="GO" id="GO:0006351">
    <property type="term" value="P:DNA-templated transcription"/>
    <property type="evidence" value="ECO:0007669"/>
    <property type="project" value="InterPro"/>
</dbReference>
<feature type="transmembrane region" description="Helical" evidence="9">
    <location>
        <begin position="102"/>
        <end position="122"/>
    </location>
</feature>
<dbReference type="InterPro" id="IPR001138">
    <property type="entry name" value="Zn2Cys6_DnaBD"/>
</dbReference>
<evidence type="ECO:0000259" key="10">
    <source>
        <dbReference type="PROSITE" id="PS50048"/>
    </source>
</evidence>
<dbReference type="GO" id="GO:0005351">
    <property type="term" value="F:carbohydrate:proton symporter activity"/>
    <property type="evidence" value="ECO:0007669"/>
    <property type="project" value="TreeGrafter"/>
</dbReference>
<keyword evidence="4" id="KW-0479">Metal-binding</keyword>
<dbReference type="SMART" id="SM00066">
    <property type="entry name" value="GAL4"/>
    <property type="match status" value="1"/>
</dbReference>
<evidence type="ECO:0000256" key="7">
    <source>
        <dbReference type="ARBA" id="ARBA00023242"/>
    </source>
</evidence>
<dbReference type="GO" id="GO:0000981">
    <property type="term" value="F:DNA-binding transcription factor activity, RNA polymerase II-specific"/>
    <property type="evidence" value="ECO:0007669"/>
    <property type="project" value="InterPro"/>
</dbReference>
<feature type="compositionally biased region" description="Basic residues" evidence="8">
    <location>
        <begin position="573"/>
        <end position="586"/>
    </location>
</feature>
<name>A0A4E9EDT4_GIBZA</name>
<feature type="transmembrane region" description="Helical" evidence="9">
    <location>
        <begin position="226"/>
        <end position="245"/>
    </location>
</feature>
<feature type="transmembrane region" description="Helical" evidence="9">
    <location>
        <begin position="193"/>
        <end position="214"/>
    </location>
</feature>
<comment type="subcellular location">
    <subcellularLocation>
        <location evidence="1">Membrane</location>
        <topology evidence="1">Multi-pass membrane protein</topology>
    </subcellularLocation>
</comment>
<evidence type="ECO:0000256" key="9">
    <source>
        <dbReference type="SAM" id="Phobius"/>
    </source>
</evidence>
<evidence type="ECO:0000259" key="11">
    <source>
        <dbReference type="PROSITE" id="PS50850"/>
    </source>
</evidence>
<sequence>MSTKIEALATVSDHVEKAAVVDPVGVQKAIDAQDLTPKQQYQRLWTNLKKDKRYVLWSLYIMSLVFGWGYDSGLSGVAIAFPEFRKVYGEYYEVGDQYVIPALWQSLWNAASTIGQIFGAFLAGQFADWVGRKAVLWTAIALSLAASFALVFAPSLPILFVSKLLLGLSVGLSTVTPPLYVTENAPAALRSSLSSLTNVIIVLGFFLSSITGWGSSKIPGEWSFRLAFIMTFLVPTLFAIGLPFLPESPIWYVKKGRDDDARKAITKLYGDSIDVEERLNFIKSELEVAAGEASMAKQTSWRAIFSKEHRSRTLVAVMGLQSQNFSGGYFANTYQTYYFELIGQADPFGLTAISSTLQFFSNCVAVTVSDVLPRRKSLVGGGTLLCCWSIIIAGASMAGTANHAANTALLTFMITWSMLYTATVGCFGWAVAQETASQATRPKTIAFSLVCQQLTALMLSSVFPYFINPDQLNWGGKVMFLFVGAEVFILAALFWFQPETKNRTYHDIDCLYASGVPPRKFSEFVVNNGTRPYKVRQACDPCHRRKIRCNGSNPCVNCQNSGLGCTYLAVHKKTGPQGPRKGRRPRRPGESILRISSPLPSPVANNELAFLTVESPIPIPDTRDFYPSPQITESVVKWCLDAYFKHKYPLTPILDRRKLEESPASAENYSLISACCAIIALSPEILPPSPTQDDITLPSADFLISETLRSRRHCKAVEHPSLIHVHTSFFLYAAFFSMDKDNQAWYYLQEAITMLQTLRLHEEITYDDFLDPIISIYARRTFWVLFITERAYGLQRNRPIRLQETLELPAIDPLSQDADILLGFHDLISLFRPFDSDFITNWNQMTPSTPTDSVRLSHLQGLLKYSLPNLSNHSQVQQADLLISRQWLKTVVWKLCASKQILSTASSDNAMSLHYPASIARDIVLISQLVPTQAFEANGIGILEKVFDVGCSLADLMLLVPPDFQASAMDVGAIDTLVEMVRIVGSRFGGSYRHLNILVDKASGCFLRNIDRSLPLPSSDDGGDGQDAWSTTSP</sequence>
<keyword evidence="5 9" id="KW-1133">Transmembrane helix</keyword>
<evidence type="ECO:0000256" key="5">
    <source>
        <dbReference type="ARBA" id="ARBA00022989"/>
    </source>
</evidence>
<dbReference type="Pfam" id="PF00083">
    <property type="entry name" value="Sugar_tr"/>
    <property type="match status" value="1"/>
</dbReference>
<dbReference type="PROSITE" id="PS50048">
    <property type="entry name" value="ZN2_CY6_FUNGAL_2"/>
    <property type="match status" value="1"/>
</dbReference>
<dbReference type="EMBL" id="CAAKMV010000145">
    <property type="protein sequence ID" value="VIO60568.1"/>
    <property type="molecule type" value="Genomic_DNA"/>
</dbReference>
<dbReference type="Pfam" id="PF00172">
    <property type="entry name" value="Zn_clus"/>
    <property type="match status" value="1"/>
</dbReference>
<dbReference type="CDD" id="cd00067">
    <property type="entry name" value="GAL4"/>
    <property type="match status" value="1"/>
</dbReference>
<feature type="transmembrane region" description="Helical" evidence="9">
    <location>
        <begin position="478"/>
        <end position="496"/>
    </location>
</feature>
<organism evidence="12">
    <name type="scientific">Gibberella zeae</name>
    <name type="common">Wheat head blight fungus</name>
    <name type="synonym">Fusarium graminearum</name>
    <dbReference type="NCBI Taxonomy" id="5518"/>
    <lineage>
        <taxon>Eukaryota</taxon>
        <taxon>Fungi</taxon>
        <taxon>Dikarya</taxon>
        <taxon>Ascomycota</taxon>
        <taxon>Pezizomycotina</taxon>
        <taxon>Sordariomycetes</taxon>
        <taxon>Hypocreomycetidae</taxon>
        <taxon>Hypocreales</taxon>
        <taxon>Nectriaceae</taxon>
        <taxon>Fusarium</taxon>
    </lineage>
</organism>
<dbReference type="PROSITE" id="PS00463">
    <property type="entry name" value="ZN2_CY6_FUNGAL_1"/>
    <property type="match status" value="1"/>
</dbReference>
<dbReference type="InterPro" id="IPR050360">
    <property type="entry name" value="MFS_Sugar_Transporters"/>
</dbReference>
<proteinExistence type="inferred from homology"/>
<dbReference type="SMART" id="SM00906">
    <property type="entry name" value="Fungal_trans"/>
    <property type="match status" value="1"/>
</dbReference>
<dbReference type="GO" id="GO:0003677">
    <property type="term" value="F:DNA binding"/>
    <property type="evidence" value="ECO:0007669"/>
    <property type="project" value="InterPro"/>
</dbReference>
<keyword evidence="3 9" id="KW-0812">Transmembrane</keyword>
<feature type="transmembrane region" description="Helical" evidence="9">
    <location>
        <begin position="444"/>
        <end position="466"/>
    </location>
</feature>
<dbReference type="GO" id="GO:0016020">
    <property type="term" value="C:membrane"/>
    <property type="evidence" value="ECO:0007669"/>
    <property type="project" value="UniProtKB-SubCell"/>
</dbReference>
<dbReference type="SUPFAM" id="SSF103473">
    <property type="entry name" value="MFS general substrate transporter"/>
    <property type="match status" value="1"/>
</dbReference>
<evidence type="ECO:0000256" key="6">
    <source>
        <dbReference type="ARBA" id="ARBA00023136"/>
    </source>
</evidence>
<dbReference type="FunFam" id="1.20.1250.20:FF:000078">
    <property type="entry name" value="MFS maltose transporter, putative"/>
    <property type="match status" value="1"/>
</dbReference>
<feature type="domain" description="Major facilitator superfamily (MFS) profile" evidence="11">
    <location>
        <begin position="57"/>
        <end position="501"/>
    </location>
</feature>
<dbReference type="PROSITE" id="PS00217">
    <property type="entry name" value="SUGAR_TRANSPORT_2"/>
    <property type="match status" value="1"/>
</dbReference>
<reference evidence="12" key="1">
    <citation type="submission" date="2019-04" db="EMBL/GenBank/DDBJ databases">
        <authorList>
            <person name="Melise S."/>
            <person name="Noan J."/>
            <person name="Okalmin O."/>
        </authorList>
    </citation>
    <scope>NUCLEOTIDE SEQUENCE</scope>
    <source>
        <strain evidence="12">FN9</strain>
    </source>
</reference>
<comment type="similarity">
    <text evidence="2">Belongs to the major facilitator superfamily. Sugar transporter (TC 2.A.1.1) family.</text>
</comment>
<dbReference type="InterPro" id="IPR005829">
    <property type="entry name" value="Sugar_transporter_CS"/>
</dbReference>
<feature type="transmembrane region" description="Helical" evidence="9">
    <location>
        <begin position="54"/>
        <end position="82"/>
    </location>
</feature>
<keyword evidence="7" id="KW-0539">Nucleus</keyword>
<dbReference type="Gene3D" id="4.10.240.10">
    <property type="entry name" value="Zn(2)-C6 fungal-type DNA-binding domain"/>
    <property type="match status" value="1"/>
</dbReference>
<evidence type="ECO:0008006" key="13">
    <source>
        <dbReference type="Google" id="ProtNLM"/>
    </source>
</evidence>
<keyword evidence="6 9" id="KW-0472">Membrane</keyword>
<feature type="region of interest" description="Disordered" evidence="8">
    <location>
        <begin position="573"/>
        <end position="593"/>
    </location>
</feature>
<dbReference type="CDD" id="cd12148">
    <property type="entry name" value="fungal_TF_MHR"/>
    <property type="match status" value="1"/>
</dbReference>
<dbReference type="SUPFAM" id="SSF57701">
    <property type="entry name" value="Zn2/Cys6 DNA-binding domain"/>
    <property type="match status" value="1"/>
</dbReference>
<dbReference type="InterPro" id="IPR007219">
    <property type="entry name" value="XnlR_reg_dom"/>
</dbReference>
<accession>A0A4E9EDT4</accession>
<evidence type="ECO:0000313" key="12">
    <source>
        <dbReference type="EMBL" id="VIO60568.1"/>
    </source>
</evidence>
<evidence type="ECO:0000256" key="2">
    <source>
        <dbReference type="ARBA" id="ARBA00010992"/>
    </source>
</evidence>
<feature type="transmembrane region" description="Helical" evidence="9">
    <location>
        <begin position="378"/>
        <end position="398"/>
    </location>
</feature>